<dbReference type="STRING" id="1231623.Tasa_058_038"/>
<feature type="domain" description="CusB-like beta-barrel" evidence="4">
    <location>
        <begin position="235"/>
        <end position="310"/>
    </location>
</feature>
<dbReference type="Proteomes" id="UP000032679">
    <property type="component" value="Unassembled WGS sequence"/>
</dbReference>
<dbReference type="GO" id="GO:0016020">
    <property type="term" value="C:membrane"/>
    <property type="evidence" value="ECO:0007669"/>
    <property type="project" value="InterPro"/>
</dbReference>
<sequence length="379" mass="39743">MRFSRGQGLLALAAAVFVLLIIVVVWRRPAPVSEGRPKEEVARNASGDLVVDPQSPILHALVVAQARSVALPHITHFPGVVASEPSRSVSILTPVAGRVVSVSTAPGAFVTRGQVLAVLASGDLAQAYADQQKAQSALTLAHKAFTRAQGVLAVGGNAAKDLDSARNDLGQAEAEATRADQRLNALNANAAYSTRGLIPLVAPVDGIISTVTMAPGNMVTDPTAVQMTMVDLSEIWVNAQVPEDQITQIAVGETAQVTLTAAPGHVIDCHIASLDPTLHPDSRRLEAHAACANPDGLLRPNMFGDVAVTAPEGTQVMVPQSALLMNNDAVNVYVEVAPRTFRRQRVEISYDEGEDVRVLSGLSADARIVTAGGILLNDD</sequence>
<reference evidence="7 8" key="1">
    <citation type="submission" date="2012-10" db="EMBL/GenBank/DDBJ databases">
        <title>Genome sequencing of Tanticharoenia sakaeratensis NBRC 103193.</title>
        <authorList>
            <person name="Azuma Y."/>
            <person name="Hadano H."/>
            <person name="Hirakawa H."/>
            <person name="Matsushita K."/>
        </authorList>
    </citation>
    <scope>NUCLEOTIDE SEQUENCE [LARGE SCALE GENOMIC DNA]</scope>
    <source>
        <strain evidence="7 8">NBRC 103193</strain>
    </source>
</reference>
<keyword evidence="8" id="KW-1185">Reference proteome</keyword>
<dbReference type="GO" id="GO:0022857">
    <property type="term" value="F:transmembrane transporter activity"/>
    <property type="evidence" value="ECO:0007669"/>
    <property type="project" value="InterPro"/>
</dbReference>
<evidence type="ECO:0000256" key="2">
    <source>
        <dbReference type="ARBA" id="ARBA00022448"/>
    </source>
</evidence>
<dbReference type="InterPro" id="IPR058649">
    <property type="entry name" value="CzcB_C"/>
</dbReference>
<dbReference type="InterPro" id="IPR058792">
    <property type="entry name" value="Beta-barrel_RND_2"/>
</dbReference>
<organism evidence="7 8">
    <name type="scientific">Tanticharoenia sakaeratensis NBRC 103193</name>
    <dbReference type="NCBI Taxonomy" id="1231623"/>
    <lineage>
        <taxon>Bacteria</taxon>
        <taxon>Pseudomonadati</taxon>
        <taxon>Pseudomonadota</taxon>
        <taxon>Alphaproteobacteria</taxon>
        <taxon>Acetobacterales</taxon>
        <taxon>Acetobacteraceae</taxon>
        <taxon>Tanticharoenia</taxon>
    </lineage>
</organism>
<dbReference type="Pfam" id="PF25954">
    <property type="entry name" value="Beta-barrel_RND_2"/>
    <property type="match status" value="1"/>
</dbReference>
<comment type="similarity">
    <text evidence="1">Belongs to the membrane fusion protein (MFP) (TC 8.A.1) family.</text>
</comment>
<dbReference type="AlphaFoldDB" id="A0A0D6MQ14"/>
<keyword evidence="2" id="KW-0813">Transport</keyword>
<evidence type="ECO:0000313" key="8">
    <source>
        <dbReference type="Proteomes" id="UP000032679"/>
    </source>
</evidence>
<evidence type="ECO:0000259" key="5">
    <source>
        <dbReference type="Pfam" id="PF25973"/>
    </source>
</evidence>
<dbReference type="EMBL" id="BALE01000058">
    <property type="protein sequence ID" value="GAN55764.1"/>
    <property type="molecule type" value="Genomic_DNA"/>
</dbReference>
<feature type="coiled-coil region" evidence="3">
    <location>
        <begin position="162"/>
        <end position="189"/>
    </location>
</feature>
<dbReference type="OrthoDB" id="9806939at2"/>
<comment type="caution">
    <text evidence="7">The sequence shown here is derived from an EMBL/GenBank/DDBJ whole genome shotgun (WGS) entry which is preliminary data.</text>
</comment>
<dbReference type="PANTHER" id="PTHR30097">
    <property type="entry name" value="CATION EFFLUX SYSTEM PROTEIN CUSB"/>
    <property type="match status" value="1"/>
</dbReference>
<dbReference type="SUPFAM" id="SSF111369">
    <property type="entry name" value="HlyD-like secretion proteins"/>
    <property type="match status" value="1"/>
</dbReference>
<proteinExistence type="inferred from homology"/>
<evidence type="ECO:0000256" key="1">
    <source>
        <dbReference type="ARBA" id="ARBA00009477"/>
    </source>
</evidence>
<dbReference type="Pfam" id="PF25975">
    <property type="entry name" value="CzcB_C"/>
    <property type="match status" value="1"/>
</dbReference>
<feature type="domain" description="CzcB-like barrel-sandwich hybrid" evidence="5">
    <location>
        <begin position="88"/>
        <end position="225"/>
    </location>
</feature>
<accession>A0A0D6MQ14</accession>
<dbReference type="RefSeq" id="WP_048851196.1">
    <property type="nucleotide sequence ID" value="NZ_BALE01000058.1"/>
</dbReference>
<evidence type="ECO:0000256" key="3">
    <source>
        <dbReference type="SAM" id="Coils"/>
    </source>
</evidence>
<protein>
    <submittedName>
        <fullName evidence="7">Cation efflux system protein CzcB</fullName>
    </submittedName>
</protein>
<evidence type="ECO:0000259" key="4">
    <source>
        <dbReference type="Pfam" id="PF25954"/>
    </source>
</evidence>
<dbReference type="InterPro" id="IPR051909">
    <property type="entry name" value="MFP_Cation_Efflux"/>
</dbReference>
<dbReference type="Gene3D" id="2.40.420.20">
    <property type="match status" value="1"/>
</dbReference>
<evidence type="ECO:0000313" key="7">
    <source>
        <dbReference type="EMBL" id="GAN55764.1"/>
    </source>
</evidence>
<gene>
    <name evidence="7" type="ORF">Tasa_058_038</name>
</gene>
<keyword evidence="3" id="KW-0175">Coiled coil</keyword>
<dbReference type="FunFam" id="2.40.30.170:FF:000010">
    <property type="entry name" value="Efflux RND transporter periplasmic adaptor subunit"/>
    <property type="match status" value="1"/>
</dbReference>
<dbReference type="InterPro" id="IPR006143">
    <property type="entry name" value="RND_pump_MFP"/>
</dbReference>
<name>A0A0D6MQ14_9PROT</name>
<dbReference type="Gene3D" id="1.10.287.470">
    <property type="entry name" value="Helix hairpin bin"/>
    <property type="match status" value="1"/>
</dbReference>
<evidence type="ECO:0000259" key="6">
    <source>
        <dbReference type="Pfam" id="PF25975"/>
    </source>
</evidence>
<dbReference type="Pfam" id="PF25973">
    <property type="entry name" value="BSH_CzcB"/>
    <property type="match status" value="1"/>
</dbReference>
<dbReference type="Gene3D" id="2.40.30.170">
    <property type="match status" value="1"/>
</dbReference>
<feature type="domain" description="CzcB-like C-terminal circularly permuted SH3-like" evidence="6">
    <location>
        <begin position="316"/>
        <end position="372"/>
    </location>
</feature>
<dbReference type="InterPro" id="IPR058647">
    <property type="entry name" value="BSH_CzcB-like"/>
</dbReference>
<dbReference type="NCBIfam" id="TIGR01730">
    <property type="entry name" value="RND_mfp"/>
    <property type="match status" value="1"/>
</dbReference>